<dbReference type="InterPro" id="IPR059217">
    <property type="entry name" value="LA3751_2-like"/>
</dbReference>
<keyword evidence="2" id="KW-0328">Glycosyltransferase</keyword>
<feature type="transmembrane region" description="Helical" evidence="1">
    <location>
        <begin position="187"/>
        <end position="210"/>
    </location>
</feature>
<dbReference type="RefSeq" id="WP_135770908.1">
    <property type="nucleotide sequence ID" value="NZ_RQFT01000008.1"/>
</dbReference>
<organism evidence="2 3">
    <name type="scientific">Leptospira bouyouniensis</name>
    <dbReference type="NCBI Taxonomy" id="2484911"/>
    <lineage>
        <taxon>Bacteria</taxon>
        <taxon>Pseudomonadati</taxon>
        <taxon>Spirochaetota</taxon>
        <taxon>Spirochaetia</taxon>
        <taxon>Leptospirales</taxon>
        <taxon>Leptospiraceae</taxon>
        <taxon>Leptospira</taxon>
    </lineage>
</organism>
<evidence type="ECO:0000313" key="3">
    <source>
        <dbReference type="Proteomes" id="UP000297641"/>
    </source>
</evidence>
<keyword evidence="1" id="KW-1133">Transmembrane helix</keyword>
<dbReference type="AlphaFoldDB" id="A0A7I0IPQ8"/>
<gene>
    <name evidence="2" type="ORF">EHQ43_09020</name>
</gene>
<feature type="transmembrane region" description="Helical" evidence="1">
    <location>
        <begin position="222"/>
        <end position="241"/>
    </location>
</feature>
<dbReference type="GO" id="GO:0016757">
    <property type="term" value="F:glycosyltransferase activity"/>
    <property type="evidence" value="ECO:0007669"/>
    <property type="project" value="UniProtKB-KW"/>
</dbReference>
<evidence type="ECO:0000256" key="1">
    <source>
        <dbReference type="SAM" id="Phobius"/>
    </source>
</evidence>
<feature type="transmembrane region" description="Helical" evidence="1">
    <location>
        <begin position="93"/>
        <end position="119"/>
    </location>
</feature>
<feature type="transmembrane region" description="Helical" evidence="1">
    <location>
        <begin position="281"/>
        <end position="298"/>
    </location>
</feature>
<accession>A0A7I0IPQ8</accession>
<feature type="transmembrane region" description="Helical" evidence="1">
    <location>
        <begin position="310"/>
        <end position="327"/>
    </location>
</feature>
<feature type="transmembrane region" description="Helical" evidence="1">
    <location>
        <begin position="333"/>
        <end position="351"/>
    </location>
</feature>
<sequence>MKNLAWSKYKLLLVLVFLVLFQFIININTFYVSDPLIKMIQVISLWDNNWTTEGIIYPAFSFDPDFLLSPFNDGFIFKNNDRLIGNYPIAFTFLYSLFGFISFQYLPYLNVLFLFLFIHLLNKNKINTITIIYIILGTIVFPLLLDFSENGIFLVLGSYGYVNLWKAHIHNEKKHWILGNIFLGASLWFRLEGILFFATIQFTILIIEFCQKEFKFTKLLRFERYIIFLFILILFLLWNQYSYSHPLGTRYLATYSNSGKSFLTQLQLFLSMIFTYPRENGYSFGFFLLSPILFFALINSIKVSFQNRKIEFHTMVVSFFILLVGITSPNDGITLTGRYFLLSITPFAFILHEQFENLKAKKVFSYILITWNLLTSLIVLVIFYFTSVELRKIQAEVKKIESPIVVATNEFISSAFGLSLIEKKVICVRNKDLVPYFYEKLKVTSENEFQIVTVAKVTKYIANEQDIFNELSKSSSQYGYQCQNEIKVGKIMSLQCKKIKTK</sequence>
<evidence type="ECO:0000313" key="2">
    <source>
        <dbReference type="EMBL" id="TGL06540.1"/>
    </source>
</evidence>
<keyword evidence="1" id="KW-0472">Membrane</keyword>
<feature type="transmembrane region" description="Helical" evidence="1">
    <location>
        <begin position="12"/>
        <end position="32"/>
    </location>
</feature>
<proteinExistence type="predicted"/>
<dbReference type="Proteomes" id="UP000297641">
    <property type="component" value="Unassembled WGS sequence"/>
</dbReference>
<keyword evidence="1" id="KW-0812">Transmembrane</keyword>
<keyword evidence="2" id="KW-0808">Transferase</keyword>
<dbReference type="EMBL" id="RQFT01000008">
    <property type="protein sequence ID" value="TGL06540.1"/>
    <property type="molecule type" value="Genomic_DNA"/>
</dbReference>
<reference evidence="2 3" key="1">
    <citation type="journal article" date="2019" name="PLoS Negl. Trop. Dis.">
        <title>Revisiting the worldwide diversity of Leptospira species in the environment.</title>
        <authorList>
            <person name="Vincent A.T."/>
            <person name="Schiettekatte O."/>
            <person name="Bourhy P."/>
            <person name="Veyrier F.J."/>
            <person name="Picardeau M."/>
        </authorList>
    </citation>
    <scope>NUCLEOTIDE SEQUENCE [LARGE SCALE GENOMIC DNA]</scope>
    <source>
        <strain evidence="2 3">201800273</strain>
    </source>
</reference>
<comment type="caution">
    <text evidence="2">The sequence shown here is derived from an EMBL/GenBank/DDBJ whole genome shotgun (WGS) entry which is preliminary data.</text>
</comment>
<protein>
    <submittedName>
        <fullName evidence="2">Dolichyl-phosphate-mannose-protein mannosyltransferase</fullName>
    </submittedName>
</protein>
<dbReference type="NCBIfam" id="NF047440">
    <property type="entry name" value="LA3751_2_3_fam"/>
    <property type="match status" value="1"/>
</dbReference>
<feature type="transmembrane region" description="Helical" evidence="1">
    <location>
        <begin position="126"/>
        <end position="145"/>
    </location>
</feature>
<name>A0A7I0IPQ8_9LEPT</name>
<feature type="transmembrane region" description="Helical" evidence="1">
    <location>
        <begin position="363"/>
        <end position="385"/>
    </location>
</feature>